<comment type="catalytic activity">
    <reaction evidence="14">
        <text>an organic molecule + reduced [NADPH--hemoprotein reductase] + O2 = an alcohol + oxidized [NADPH--hemoprotein reductase] + H2O + H(+)</text>
        <dbReference type="Rhea" id="RHEA:17149"/>
        <dbReference type="Rhea" id="RHEA-COMP:11964"/>
        <dbReference type="Rhea" id="RHEA-COMP:11965"/>
        <dbReference type="ChEBI" id="CHEBI:15377"/>
        <dbReference type="ChEBI" id="CHEBI:15378"/>
        <dbReference type="ChEBI" id="CHEBI:15379"/>
        <dbReference type="ChEBI" id="CHEBI:30879"/>
        <dbReference type="ChEBI" id="CHEBI:57618"/>
        <dbReference type="ChEBI" id="CHEBI:58210"/>
        <dbReference type="ChEBI" id="CHEBI:142491"/>
        <dbReference type="EC" id="1.14.14.1"/>
    </reaction>
</comment>
<dbReference type="InterPro" id="IPR036396">
    <property type="entry name" value="Cyt_P450_sf"/>
</dbReference>
<dbReference type="InterPro" id="IPR002401">
    <property type="entry name" value="Cyt_P450_E_grp-I"/>
</dbReference>
<evidence type="ECO:0000256" key="16">
    <source>
        <dbReference type="RuleBase" id="RU000461"/>
    </source>
</evidence>
<evidence type="ECO:0000256" key="8">
    <source>
        <dbReference type="ARBA" id="ARBA00022824"/>
    </source>
</evidence>
<dbReference type="InterPro" id="IPR017972">
    <property type="entry name" value="Cyt_P450_CS"/>
</dbReference>
<proteinExistence type="inferred from homology"/>
<evidence type="ECO:0000256" key="12">
    <source>
        <dbReference type="ARBA" id="ARBA00023033"/>
    </source>
</evidence>
<keyword evidence="13" id="KW-0472">Membrane</keyword>
<dbReference type="PRINTS" id="PR00463">
    <property type="entry name" value="EP450I"/>
</dbReference>
<dbReference type="EMBL" id="JBBHLL010000308">
    <property type="protein sequence ID" value="KAK7806223.1"/>
    <property type="molecule type" value="Genomic_DNA"/>
</dbReference>
<dbReference type="PANTHER" id="PTHR24302:SF49">
    <property type="entry name" value="CYTOCHROME P450 3A-RELATED"/>
    <property type="match status" value="1"/>
</dbReference>
<dbReference type="GO" id="GO:0020037">
    <property type="term" value="F:heme binding"/>
    <property type="evidence" value="ECO:0007669"/>
    <property type="project" value="InterPro"/>
</dbReference>
<keyword evidence="18" id="KW-1185">Reference proteome</keyword>
<evidence type="ECO:0000256" key="5">
    <source>
        <dbReference type="ARBA" id="ARBA00012109"/>
    </source>
</evidence>
<dbReference type="Proteomes" id="UP001488838">
    <property type="component" value="Unassembled WGS sequence"/>
</dbReference>
<organism evidence="17 18">
    <name type="scientific">Myodes glareolus</name>
    <name type="common">Bank vole</name>
    <name type="synonym">Clethrionomys glareolus</name>
    <dbReference type="NCBI Taxonomy" id="447135"/>
    <lineage>
        <taxon>Eukaryota</taxon>
        <taxon>Metazoa</taxon>
        <taxon>Chordata</taxon>
        <taxon>Craniata</taxon>
        <taxon>Vertebrata</taxon>
        <taxon>Euteleostomi</taxon>
        <taxon>Mammalia</taxon>
        <taxon>Eutheria</taxon>
        <taxon>Euarchontoglires</taxon>
        <taxon>Glires</taxon>
        <taxon>Rodentia</taxon>
        <taxon>Myomorpha</taxon>
        <taxon>Muroidea</taxon>
        <taxon>Cricetidae</taxon>
        <taxon>Arvicolinae</taxon>
        <taxon>Myodes</taxon>
    </lineage>
</organism>
<evidence type="ECO:0000256" key="1">
    <source>
        <dbReference type="ARBA" id="ARBA00001971"/>
    </source>
</evidence>
<dbReference type="Gene3D" id="1.10.630.10">
    <property type="entry name" value="Cytochrome P450"/>
    <property type="match status" value="1"/>
</dbReference>
<dbReference type="FunFam" id="1.10.630.10:FF:000096">
    <property type="entry name" value="Cytochrome P450 3A4"/>
    <property type="match status" value="1"/>
</dbReference>
<feature type="binding site" description="axial binding residue" evidence="15">
    <location>
        <position position="405"/>
    </location>
    <ligand>
        <name>heme</name>
        <dbReference type="ChEBI" id="CHEBI:30413"/>
    </ligand>
    <ligandPart>
        <name>Fe</name>
        <dbReference type="ChEBI" id="CHEBI:18248"/>
    </ligandPart>
</feature>
<dbReference type="GO" id="GO:0050649">
    <property type="term" value="F:testosterone 6-beta-hydroxylase activity"/>
    <property type="evidence" value="ECO:0007669"/>
    <property type="project" value="TreeGrafter"/>
</dbReference>
<gene>
    <name evidence="17" type="ORF">U0070_008886</name>
</gene>
<evidence type="ECO:0000256" key="9">
    <source>
        <dbReference type="ARBA" id="ARBA00022848"/>
    </source>
</evidence>
<evidence type="ECO:0000256" key="10">
    <source>
        <dbReference type="ARBA" id="ARBA00023002"/>
    </source>
</evidence>
<dbReference type="EC" id="1.14.14.1" evidence="5"/>
<keyword evidence="6 15" id="KW-0349">Heme</keyword>
<sequence>FGTQKHNIFKKQGIPGPKPLPILGTLLNYYKGVWKFDVECHKKFGKIWGLFDGPIPLFTITDPGMIKNDLGPVGIMSKSISISKDEEWKRLRALLSPTFTSGKLKEMFPIIEQYGDILVKYLRREGEKGKPLNMKEVFGAYSMDVITSTAFGVNIDSLNNPKDPFVAKARKLIKISFFDPLFVSSRLFPFLIPIYEMLNVSMFPKDSVAFFKKFVGRMKENSLDTNQKHRVNFLQLMMSTQSNSKDKESHKALSDMEIVAQAIIFIFAGYESTSSILAFALHSLATHPDIQKKLQEEINLALPNKAPPNYEKLIEMEYLDMVLNEILRLYPIGFRIERVCKQDVEIDGVLIPKGSVVVIPVYALHHDPQYWPEPEEFHPERFCKENKGNIDPYVYMPFGNGPRNCIGMRFALMSMKLALTKVLQNFSFLPCKETQIPLKLSQKIMLQPDKPIVLKVVPRDATMNGA</sequence>
<evidence type="ECO:0000313" key="17">
    <source>
        <dbReference type="EMBL" id="KAK7806223.1"/>
    </source>
</evidence>
<keyword evidence="12 16" id="KW-0503">Monooxygenase</keyword>
<dbReference type="InterPro" id="IPR050705">
    <property type="entry name" value="Cytochrome_P450_3A"/>
</dbReference>
<dbReference type="InterPro" id="IPR001128">
    <property type="entry name" value="Cyt_P450"/>
</dbReference>
<dbReference type="GO" id="GO:0005789">
    <property type="term" value="C:endoplasmic reticulum membrane"/>
    <property type="evidence" value="ECO:0007669"/>
    <property type="project" value="UniProtKB-SubCell"/>
</dbReference>
<dbReference type="GO" id="GO:0008202">
    <property type="term" value="P:steroid metabolic process"/>
    <property type="evidence" value="ECO:0007669"/>
    <property type="project" value="TreeGrafter"/>
</dbReference>
<dbReference type="PRINTS" id="PR00385">
    <property type="entry name" value="P450"/>
</dbReference>
<evidence type="ECO:0000256" key="13">
    <source>
        <dbReference type="ARBA" id="ARBA00023136"/>
    </source>
</evidence>
<comment type="cofactor">
    <cofactor evidence="1 15">
        <name>heme</name>
        <dbReference type="ChEBI" id="CHEBI:30413"/>
    </cofactor>
</comment>
<evidence type="ECO:0000256" key="2">
    <source>
        <dbReference type="ARBA" id="ARBA00004174"/>
    </source>
</evidence>
<evidence type="ECO:0000256" key="15">
    <source>
        <dbReference type="PIRSR" id="PIRSR602401-1"/>
    </source>
</evidence>
<evidence type="ECO:0000313" key="18">
    <source>
        <dbReference type="Proteomes" id="UP001488838"/>
    </source>
</evidence>
<dbReference type="Pfam" id="PF00067">
    <property type="entry name" value="p450"/>
    <property type="match status" value="1"/>
</dbReference>
<accession>A0AAW0HVM1</accession>
<evidence type="ECO:0000256" key="3">
    <source>
        <dbReference type="ARBA" id="ARBA00004406"/>
    </source>
</evidence>
<comment type="similarity">
    <text evidence="4 16">Belongs to the cytochrome P450 family.</text>
</comment>
<evidence type="ECO:0000256" key="14">
    <source>
        <dbReference type="ARBA" id="ARBA00047827"/>
    </source>
</evidence>
<comment type="subcellular location">
    <subcellularLocation>
        <location evidence="3">Endoplasmic reticulum membrane</location>
        <topology evidence="3">Peripheral membrane protein</topology>
    </subcellularLocation>
    <subcellularLocation>
        <location evidence="2">Microsome membrane</location>
        <topology evidence="2">Peripheral membrane protein</topology>
    </subcellularLocation>
</comment>
<keyword evidence="9" id="KW-0492">Microsome</keyword>
<evidence type="ECO:0000256" key="6">
    <source>
        <dbReference type="ARBA" id="ARBA00022617"/>
    </source>
</evidence>
<dbReference type="GO" id="GO:0070989">
    <property type="term" value="P:oxidative demethylation"/>
    <property type="evidence" value="ECO:0007669"/>
    <property type="project" value="TreeGrafter"/>
</dbReference>
<reference evidence="17 18" key="1">
    <citation type="journal article" date="2023" name="bioRxiv">
        <title>Conserved and derived expression patterns and positive selection on dental genes reveal complex evolutionary context of ever-growing rodent molars.</title>
        <authorList>
            <person name="Calamari Z.T."/>
            <person name="Song A."/>
            <person name="Cohen E."/>
            <person name="Akter M."/>
            <person name="Roy R.D."/>
            <person name="Hallikas O."/>
            <person name="Christensen M.M."/>
            <person name="Li P."/>
            <person name="Marangoni P."/>
            <person name="Jernvall J."/>
            <person name="Klein O.D."/>
        </authorList>
    </citation>
    <scope>NUCLEOTIDE SEQUENCE [LARGE SCALE GENOMIC DNA]</scope>
    <source>
        <strain evidence="17">V071</strain>
    </source>
</reference>
<dbReference type="PANTHER" id="PTHR24302">
    <property type="entry name" value="CYTOCHROME P450 FAMILY 3"/>
    <property type="match status" value="1"/>
</dbReference>
<name>A0AAW0HVM1_MYOGA</name>
<evidence type="ECO:0000256" key="11">
    <source>
        <dbReference type="ARBA" id="ARBA00023004"/>
    </source>
</evidence>
<feature type="non-terminal residue" evidence="17">
    <location>
        <position position="1"/>
    </location>
</feature>
<dbReference type="GO" id="GO:0005506">
    <property type="term" value="F:iron ion binding"/>
    <property type="evidence" value="ECO:0007669"/>
    <property type="project" value="InterPro"/>
</dbReference>
<protein>
    <recommendedName>
        <fullName evidence="5">unspecific monooxygenase</fullName>
        <ecNumber evidence="5">1.14.14.1</ecNumber>
    </recommendedName>
</protein>
<dbReference type="SUPFAM" id="SSF48264">
    <property type="entry name" value="Cytochrome P450"/>
    <property type="match status" value="1"/>
</dbReference>
<dbReference type="AlphaFoldDB" id="A0AAW0HVM1"/>
<dbReference type="PROSITE" id="PS00086">
    <property type="entry name" value="CYTOCHROME_P450"/>
    <property type="match status" value="1"/>
</dbReference>
<evidence type="ECO:0000256" key="7">
    <source>
        <dbReference type="ARBA" id="ARBA00022723"/>
    </source>
</evidence>
<keyword evidence="8" id="KW-0256">Endoplasmic reticulum</keyword>
<keyword evidence="10 16" id="KW-0560">Oxidoreductase</keyword>
<dbReference type="GO" id="GO:0016712">
    <property type="term" value="F:oxidoreductase activity, acting on paired donors, with incorporation or reduction of molecular oxygen, reduced flavin or flavoprotein as one donor, and incorporation of one atom of oxygen"/>
    <property type="evidence" value="ECO:0007669"/>
    <property type="project" value="UniProtKB-EC"/>
</dbReference>
<keyword evidence="11 15" id="KW-0408">Iron</keyword>
<comment type="caution">
    <text evidence="17">The sequence shown here is derived from an EMBL/GenBank/DDBJ whole genome shotgun (WGS) entry which is preliminary data.</text>
</comment>
<keyword evidence="7 15" id="KW-0479">Metal-binding</keyword>
<evidence type="ECO:0000256" key="4">
    <source>
        <dbReference type="ARBA" id="ARBA00010617"/>
    </source>
</evidence>